<reference evidence="3 5" key="3">
    <citation type="submission" date="2016-10" db="EMBL/GenBank/DDBJ databases">
        <authorList>
            <person name="de Groot N.N."/>
        </authorList>
    </citation>
    <scope>NUCLEOTIDE SEQUENCE [LARGE SCALE GENOMIC DNA]</scope>
    <source>
        <strain evidence="3 5">CGMCC 1.6117</strain>
    </source>
</reference>
<keyword evidence="4" id="KW-1185">Reference proteome</keyword>
<proteinExistence type="predicted"/>
<dbReference type="AlphaFoldDB" id="A0A099F0T8"/>
<evidence type="ECO:0000313" key="2">
    <source>
        <dbReference type="EMBL" id="KGJ03866.1"/>
    </source>
</evidence>
<evidence type="ECO:0000313" key="4">
    <source>
        <dbReference type="Proteomes" id="UP000029846"/>
    </source>
</evidence>
<protein>
    <submittedName>
        <fullName evidence="2">Uncharacterized protein</fullName>
    </submittedName>
</protein>
<gene>
    <name evidence="2" type="ORF">IT41_12190</name>
    <name evidence="3" type="ORF">SAMN04487972_1152</name>
</gene>
<keyword evidence="1" id="KW-0732">Signal</keyword>
<dbReference type="STRING" id="376733.SAMN04487972_1152"/>
<reference evidence="2 4" key="2">
    <citation type="submission" date="2014-10" db="EMBL/GenBank/DDBJ databases">
        <title>Paracoccus sanguinis sp. nov., isolated from clinical specimens of New York State patients.</title>
        <authorList>
            <person name="Mingle L.A."/>
            <person name="Cole J.A."/>
            <person name="Lapierre P."/>
            <person name="Musser K.A."/>
        </authorList>
    </citation>
    <scope>NUCLEOTIDE SEQUENCE [LARGE SCALE GENOMIC DNA]</scope>
    <source>
        <strain evidence="2 4">JCM 14014</strain>
    </source>
</reference>
<dbReference type="EMBL" id="FOJO01000015">
    <property type="protein sequence ID" value="SFA56316.1"/>
    <property type="molecule type" value="Genomic_DNA"/>
</dbReference>
<sequence length="150" mass="16533">MKIVYPLILGSLLAAPAVAQGDRALIDRATLDKTIETLALTDADPRTSDRRRGPDLRGRLPGGTMVEIDFHRDGTLEEIEVGGSDLAPVSEVRAILPDILLNAERFPVDGRFEKIELESDGFEFEGVDAQGNWVEAEYAPNGELRDWETE</sequence>
<dbReference type="RefSeq" id="WP_036741575.1">
    <property type="nucleotide sequence ID" value="NZ_FOJO01000015.1"/>
</dbReference>
<dbReference type="Proteomes" id="UP000029846">
    <property type="component" value="Unassembled WGS sequence"/>
</dbReference>
<dbReference type="eggNOG" id="ENOG5032Y61">
    <property type="taxonomic scope" value="Bacteria"/>
</dbReference>
<evidence type="ECO:0000256" key="1">
    <source>
        <dbReference type="SAM" id="SignalP"/>
    </source>
</evidence>
<accession>A0A099F0T8</accession>
<reference evidence="2 4" key="1">
    <citation type="submission" date="2014-09" db="EMBL/GenBank/DDBJ databases">
        <authorList>
            <person name="McGinnis J.M."/>
            <person name="Wolfgang W.J."/>
        </authorList>
    </citation>
    <scope>NUCLEOTIDE SEQUENCE [LARGE SCALE GENOMIC DNA]</scope>
    <source>
        <strain evidence="2 4">JCM 14014</strain>
    </source>
</reference>
<feature type="signal peptide" evidence="1">
    <location>
        <begin position="1"/>
        <end position="19"/>
    </location>
</feature>
<dbReference type="OrthoDB" id="7844692at2"/>
<evidence type="ECO:0000313" key="5">
    <source>
        <dbReference type="Proteomes" id="UP000182312"/>
    </source>
</evidence>
<feature type="chain" id="PRO_5010409301" evidence="1">
    <location>
        <begin position="20"/>
        <end position="150"/>
    </location>
</feature>
<dbReference type="Proteomes" id="UP000182312">
    <property type="component" value="Unassembled WGS sequence"/>
</dbReference>
<evidence type="ECO:0000313" key="3">
    <source>
        <dbReference type="EMBL" id="SFA56316.1"/>
    </source>
</evidence>
<dbReference type="EMBL" id="JRKN01000016">
    <property type="protein sequence ID" value="KGJ03866.1"/>
    <property type="molecule type" value="Genomic_DNA"/>
</dbReference>
<name>A0A099F0T8_9RHOB</name>
<organism evidence="2 4">
    <name type="scientific">Paracoccus halophilus</name>
    <dbReference type="NCBI Taxonomy" id="376733"/>
    <lineage>
        <taxon>Bacteria</taxon>
        <taxon>Pseudomonadati</taxon>
        <taxon>Pseudomonadota</taxon>
        <taxon>Alphaproteobacteria</taxon>
        <taxon>Rhodobacterales</taxon>
        <taxon>Paracoccaceae</taxon>
        <taxon>Paracoccus</taxon>
    </lineage>
</organism>